<feature type="transmembrane region" description="Helical" evidence="10">
    <location>
        <begin position="344"/>
        <end position="367"/>
    </location>
</feature>
<sequence length="597" mass="65025">MSENETMARAESTEGSSVATERQSTTKVIRAAIVGTVVEYYDFGIYGYMATTIAALFFVSHDPNAALLGTFAAFAVAFFLRVPGGIFFGHIGDKYGRKNALSWTILLMVLATAGMGLLPTYATLGVWATSILVLARCLQGFAAGGELGGANAFVSESAPKRWRATQTSMVNTGTYLGSLAASLMALGLTSVFSQEQILEWAWRIPFLLSLLIGGIGIWIRSQMEDTPQFEELQDKGETKKLPIRELLSTSGGSVVKIILLGALITGGYYIASVYAATYLQTTGGHSSRVAFLSTSLALVLGVITLPISGYMADKYGRRPVLFAGSAAAVVLGIPMFMMMAGSGIWQAVVGQSVLFICVSVVNGASYVTYVEMLKASVRYSGLALGNNVTNMFLGGTAPFIATYLISLTGNSLAPAGYFVFCAVITLVTVFFIKETKGVELQQEITEVLYRYARAVDRKDFDSVALCYFDDAIDNHGGYIGTVDGLIEDMKLRHKTIDSSIHCISNILIDVNGDVAQCESYCLCFLRQERSGTDTVQTLATIKCRYVDRFERRHGEWRIADRIVVFDESREDVIENILSTDWVTQRRSFDDPVYTRTP</sequence>
<keyword evidence="5 10" id="KW-0812">Transmembrane</keyword>
<dbReference type="FunFam" id="1.20.1250.20:FF:000001">
    <property type="entry name" value="Dicarboxylate MFS transporter"/>
    <property type="match status" value="1"/>
</dbReference>
<evidence type="ECO:0000256" key="8">
    <source>
        <dbReference type="ARBA" id="ARBA00023136"/>
    </source>
</evidence>
<dbReference type="GO" id="GO:0015293">
    <property type="term" value="F:symporter activity"/>
    <property type="evidence" value="ECO:0007669"/>
    <property type="project" value="UniProtKB-KW"/>
</dbReference>
<keyword evidence="4" id="KW-1003">Cell membrane</keyword>
<keyword evidence="8 10" id="KW-0472">Membrane</keyword>
<feature type="transmembrane region" description="Helical" evidence="10">
    <location>
        <begin position="175"/>
        <end position="194"/>
    </location>
</feature>
<evidence type="ECO:0000313" key="12">
    <source>
        <dbReference type="EMBL" id="KZM27578.1"/>
    </source>
</evidence>
<evidence type="ECO:0000256" key="10">
    <source>
        <dbReference type="SAM" id="Phobius"/>
    </source>
</evidence>
<evidence type="ECO:0000256" key="1">
    <source>
        <dbReference type="ARBA" id="ARBA00004651"/>
    </source>
</evidence>
<dbReference type="Proteomes" id="UP000076837">
    <property type="component" value="Unassembled WGS sequence"/>
</dbReference>
<dbReference type="InterPro" id="IPR037401">
    <property type="entry name" value="SnoaL-like"/>
</dbReference>
<gene>
    <name evidence="12" type="ORF">ST47_g1138</name>
</gene>
<keyword evidence="13" id="KW-1185">Reference proteome</keyword>
<dbReference type="Gene3D" id="3.10.450.50">
    <property type="match status" value="1"/>
</dbReference>
<evidence type="ECO:0000256" key="4">
    <source>
        <dbReference type="ARBA" id="ARBA00022475"/>
    </source>
</evidence>
<feature type="transmembrane region" description="Helical" evidence="10">
    <location>
        <begin position="100"/>
        <end position="121"/>
    </location>
</feature>
<keyword evidence="6" id="KW-0769">Symport</keyword>
<feature type="transmembrane region" description="Helical" evidence="10">
    <location>
        <begin position="127"/>
        <end position="154"/>
    </location>
</feature>
<feature type="transmembrane region" description="Helical" evidence="10">
    <location>
        <begin position="320"/>
        <end position="338"/>
    </location>
</feature>
<feature type="compositionally biased region" description="Basic and acidic residues" evidence="9">
    <location>
        <begin position="1"/>
        <end position="12"/>
    </location>
</feature>
<comment type="caution">
    <text evidence="12">The sequence shown here is derived from an EMBL/GenBank/DDBJ whole genome shotgun (WGS) entry which is preliminary data.</text>
</comment>
<dbReference type="PROSITE" id="PS00216">
    <property type="entry name" value="SUGAR_TRANSPORT_1"/>
    <property type="match status" value="1"/>
</dbReference>
<dbReference type="InterPro" id="IPR036259">
    <property type="entry name" value="MFS_trans_sf"/>
</dbReference>
<evidence type="ECO:0000259" key="11">
    <source>
        <dbReference type="PROSITE" id="PS50850"/>
    </source>
</evidence>
<dbReference type="InterPro" id="IPR011701">
    <property type="entry name" value="MFS"/>
</dbReference>
<reference evidence="12 13" key="1">
    <citation type="journal article" date="2016" name="Sci. Rep.">
        <title>Draft genome sequencing and secretome analysis of fungal phytopathogen Ascochyta rabiei provides insight into the necrotrophic effector repertoire.</title>
        <authorList>
            <person name="Verma S."/>
            <person name="Gazara R.K."/>
            <person name="Nizam S."/>
            <person name="Parween S."/>
            <person name="Chattopadhyay D."/>
            <person name="Verma P.K."/>
        </authorList>
    </citation>
    <scope>NUCLEOTIDE SEQUENCE [LARGE SCALE GENOMIC DNA]</scope>
    <source>
        <strain evidence="12 13">ArDII</strain>
    </source>
</reference>
<name>A0A163L8A8_DIDRA</name>
<dbReference type="InterPro" id="IPR032710">
    <property type="entry name" value="NTF2-like_dom_sf"/>
</dbReference>
<dbReference type="InterPro" id="IPR005829">
    <property type="entry name" value="Sugar_transporter_CS"/>
</dbReference>
<evidence type="ECO:0000256" key="3">
    <source>
        <dbReference type="ARBA" id="ARBA00022448"/>
    </source>
</evidence>
<feature type="transmembrane region" description="Helical" evidence="10">
    <location>
        <begin position="388"/>
        <end position="406"/>
    </location>
</feature>
<evidence type="ECO:0000256" key="5">
    <source>
        <dbReference type="ARBA" id="ARBA00022692"/>
    </source>
</evidence>
<evidence type="ECO:0000256" key="7">
    <source>
        <dbReference type="ARBA" id="ARBA00022989"/>
    </source>
</evidence>
<comment type="similarity">
    <text evidence="2">Belongs to the major facilitator superfamily. Metabolite:H+ Symporter (MHS) family (TC 2.A.1.6) family.</text>
</comment>
<feature type="transmembrane region" description="Helical" evidence="10">
    <location>
        <begin position="254"/>
        <end position="277"/>
    </location>
</feature>
<evidence type="ECO:0000256" key="6">
    <source>
        <dbReference type="ARBA" id="ARBA00022847"/>
    </source>
</evidence>
<dbReference type="InterPro" id="IPR051084">
    <property type="entry name" value="H+-coupled_symporters"/>
</dbReference>
<evidence type="ECO:0000256" key="9">
    <source>
        <dbReference type="SAM" id="MobiDB-lite"/>
    </source>
</evidence>
<dbReference type="Gene3D" id="1.20.1250.20">
    <property type="entry name" value="MFS general substrate transporter like domains"/>
    <property type="match status" value="2"/>
</dbReference>
<dbReference type="SUPFAM" id="SSF54427">
    <property type="entry name" value="NTF2-like"/>
    <property type="match status" value="1"/>
</dbReference>
<feature type="transmembrane region" description="Helical" evidence="10">
    <location>
        <begin position="65"/>
        <end position="88"/>
    </location>
</feature>
<proteinExistence type="inferred from homology"/>
<dbReference type="SUPFAM" id="SSF103473">
    <property type="entry name" value="MFS general substrate transporter"/>
    <property type="match status" value="1"/>
</dbReference>
<dbReference type="GO" id="GO:0005886">
    <property type="term" value="C:plasma membrane"/>
    <property type="evidence" value="ECO:0007669"/>
    <property type="project" value="UniProtKB-SubCell"/>
</dbReference>
<evidence type="ECO:0000313" key="13">
    <source>
        <dbReference type="Proteomes" id="UP000076837"/>
    </source>
</evidence>
<dbReference type="AlphaFoldDB" id="A0A163L8A8"/>
<dbReference type="EMBL" id="JYNV01000060">
    <property type="protein sequence ID" value="KZM27578.1"/>
    <property type="molecule type" value="Genomic_DNA"/>
</dbReference>
<organism evidence="12 13">
    <name type="scientific">Didymella rabiei</name>
    <name type="common">Chickpea ascochyta blight fungus</name>
    <name type="synonym">Mycosphaerella rabiei</name>
    <dbReference type="NCBI Taxonomy" id="5454"/>
    <lineage>
        <taxon>Eukaryota</taxon>
        <taxon>Fungi</taxon>
        <taxon>Dikarya</taxon>
        <taxon>Ascomycota</taxon>
        <taxon>Pezizomycotina</taxon>
        <taxon>Dothideomycetes</taxon>
        <taxon>Pleosporomycetidae</taxon>
        <taxon>Pleosporales</taxon>
        <taxon>Pleosporineae</taxon>
        <taxon>Didymellaceae</taxon>
        <taxon>Ascochyta</taxon>
    </lineage>
</organism>
<dbReference type="Pfam" id="PF07690">
    <property type="entry name" value="MFS_1"/>
    <property type="match status" value="1"/>
</dbReference>
<feature type="domain" description="Major facilitator superfamily (MFS) profile" evidence="11">
    <location>
        <begin position="28"/>
        <end position="436"/>
    </location>
</feature>
<feature type="transmembrane region" description="Helical" evidence="10">
    <location>
        <begin position="40"/>
        <end position="59"/>
    </location>
</feature>
<feature type="transmembrane region" description="Helical" evidence="10">
    <location>
        <begin position="289"/>
        <end position="308"/>
    </location>
</feature>
<dbReference type="PANTHER" id="PTHR43528:SF1">
    <property type="entry name" value="ALPHA-KETOGLUTARATE PERMEASE"/>
    <property type="match status" value="1"/>
</dbReference>
<accession>A0A163L8A8</accession>
<keyword evidence="7 10" id="KW-1133">Transmembrane helix</keyword>
<dbReference type="PROSITE" id="PS00217">
    <property type="entry name" value="SUGAR_TRANSPORT_2"/>
    <property type="match status" value="1"/>
</dbReference>
<feature type="transmembrane region" description="Helical" evidence="10">
    <location>
        <begin position="412"/>
        <end position="432"/>
    </location>
</feature>
<dbReference type="InterPro" id="IPR020846">
    <property type="entry name" value="MFS_dom"/>
</dbReference>
<evidence type="ECO:0000256" key="2">
    <source>
        <dbReference type="ARBA" id="ARBA00008240"/>
    </source>
</evidence>
<feature type="region of interest" description="Disordered" evidence="9">
    <location>
        <begin position="1"/>
        <end position="21"/>
    </location>
</feature>
<keyword evidence="3" id="KW-0813">Transport</keyword>
<feature type="transmembrane region" description="Helical" evidence="10">
    <location>
        <begin position="200"/>
        <end position="219"/>
    </location>
</feature>
<dbReference type="STRING" id="5454.A0A163L8A8"/>
<protein>
    <recommendedName>
        <fullName evidence="11">Major facilitator superfamily (MFS) profile domain-containing protein</fullName>
    </recommendedName>
</protein>
<dbReference type="PROSITE" id="PS50850">
    <property type="entry name" value="MFS"/>
    <property type="match status" value="1"/>
</dbReference>
<dbReference type="PANTHER" id="PTHR43528">
    <property type="entry name" value="ALPHA-KETOGLUTARATE PERMEASE"/>
    <property type="match status" value="1"/>
</dbReference>
<dbReference type="Pfam" id="PF13577">
    <property type="entry name" value="SnoaL_4"/>
    <property type="match status" value="1"/>
</dbReference>
<comment type="subcellular location">
    <subcellularLocation>
        <location evidence="1">Cell membrane</location>
        <topology evidence="1">Multi-pass membrane protein</topology>
    </subcellularLocation>
</comment>